<keyword evidence="2" id="KW-1185">Reference proteome</keyword>
<dbReference type="InterPro" id="IPR006530">
    <property type="entry name" value="YD"/>
</dbReference>
<accession>A0A5J6Q1W1</accession>
<proteinExistence type="predicted"/>
<dbReference type="AlphaFoldDB" id="A0A5J6Q1W1"/>
<dbReference type="KEGG" id="nzl:D0T92_06655"/>
<evidence type="ECO:0000313" key="1">
    <source>
        <dbReference type="EMBL" id="QEY27182.1"/>
    </source>
</evidence>
<dbReference type="EMBL" id="CP031700">
    <property type="protein sequence ID" value="QEY27182.1"/>
    <property type="molecule type" value="Genomic_DNA"/>
</dbReference>
<dbReference type="NCBIfam" id="TIGR01643">
    <property type="entry name" value="YD_repeat_2x"/>
    <property type="match status" value="1"/>
</dbReference>
<evidence type="ECO:0000313" key="2">
    <source>
        <dbReference type="Proteomes" id="UP000325713"/>
    </source>
</evidence>
<protein>
    <recommendedName>
        <fullName evidence="3">RHS repeat protein</fullName>
    </recommendedName>
</protein>
<dbReference type="Proteomes" id="UP000325713">
    <property type="component" value="Chromosome"/>
</dbReference>
<sequence length="86" mass="9306">MPVKARNAHSSVELGQDPLGQLISETTVHNGQTTTVAYAYDPLGNRIQPPCPTAETSITFTTAAATYIKSILTAKPYPKGYFICFE</sequence>
<reference evidence="1 2" key="1">
    <citation type="submission" date="2018-08" db="EMBL/GenBank/DDBJ databases">
        <title>Neisseria zalophi ATCC BAA-2455 complete genome.</title>
        <authorList>
            <person name="Veseli I.A."/>
            <person name="Buttler R."/>
            <person name="Mascarenhas dos Santos A.C."/>
            <person name="Pombert J.-F."/>
        </authorList>
    </citation>
    <scope>NUCLEOTIDE SEQUENCE [LARGE SCALE GENOMIC DNA]</scope>
    <source>
        <strain evidence="1 2">ATCC BAA-2455</strain>
    </source>
</reference>
<dbReference type="Pfam" id="PF05593">
    <property type="entry name" value="RHS_repeat"/>
    <property type="match status" value="1"/>
</dbReference>
<name>A0A5J6Q1W1_9NEIS</name>
<dbReference type="InterPro" id="IPR031325">
    <property type="entry name" value="RHS_repeat"/>
</dbReference>
<organism evidence="1 2">
    <name type="scientific">Neisseria zalophi</name>
    <dbReference type="NCBI Taxonomy" id="640030"/>
    <lineage>
        <taxon>Bacteria</taxon>
        <taxon>Pseudomonadati</taxon>
        <taxon>Pseudomonadota</taxon>
        <taxon>Betaproteobacteria</taxon>
        <taxon>Neisseriales</taxon>
        <taxon>Neisseriaceae</taxon>
        <taxon>Neisseria</taxon>
    </lineage>
</organism>
<evidence type="ECO:0008006" key="3">
    <source>
        <dbReference type="Google" id="ProtNLM"/>
    </source>
</evidence>
<gene>
    <name evidence="1" type="ORF">D0T92_06655</name>
</gene>